<evidence type="ECO:0000313" key="1">
    <source>
        <dbReference type="EMBL" id="OAD74860.1"/>
    </source>
</evidence>
<gene>
    <name evidence="1" type="ORF">PHYBLDRAFT_74204</name>
</gene>
<reference evidence="2" key="1">
    <citation type="submission" date="2015-06" db="EMBL/GenBank/DDBJ databases">
        <title>Expansion of signal transduction pathways in fungi by whole-genome duplication.</title>
        <authorList>
            <consortium name="DOE Joint Genome Institute"/>
            <person name="Corrochano L.M."/>
            <person name="Kuo A."/>
            <person name="Marcet-Houben M."/>
            <person name="Polaino S."/>
            <person name="Salamov A."/>
            <person name="Villalobos J.M."/>
            <person name="Alvarez M.I."/>
            <person name="Avalos J."/>
            <person name="Benito E.P."/>
            <person name="Benoit I."/>
            <person name="Burger G."/>
            <person name="Camino L.P."/>
            <person name="Canovas D."/>
            <person name="Cerda-Olmedo E."/>
            <person name="Cheng J.-F."/>
            <person name="Dominguez A."/>
            <person name="Elias M."/>
            <person name="Eslava A.P."/>
            <person name="Glaser F."/>
            <person name="Grimwood J."/>
            <person name="Gutierrez G."/>
            <person name="Heitman J."/>
            <person name="Henrissat B."/>
            <person name="Iturriaga E.A."/>
            <person name="Lang B.F."/>
            <person name="Lavin J.L."/>
            <person name="Lee S."/>
            <person name="Li W."/>
            <person name="Lindquist E."/>
            <person name="Lopez-Garcia S."/>
            <person name="Luque E.M."/>
            <person name="Marcos A.T."/>
            <person name="Martin J."/>
            <person name="McCluskey K."/>
            <person name="Medina H.R."/>
            <person name="Miralles-Duran A."/>
            <person name="Miyazaki A."/>
            <person name="Munoz-Torres E."/>
            <person name="Oguiza J.A."/>
            <person name="Ohm R."/>
            <person name="Olmedo M."/>
            <person name="Orejas M."/>
            <person name="Ortiz-Castellanos L."/>
            <person name="Pisabarro A.G."/>
            <person name="Rodriguez-Romero J."/>
            <person name="Ruiz-Herrera J."/>
            <person name="Ruiz-Vazquez R."/>
            <person name="Sanz C."/>
            <person name="Schackwitz W."/>
            <person name="Schmutz J."/>
            <person name="Shahriari M."/>
            <person name="Shelest E."/>
            <person name="Silva-Franco F."/>
            <person name="Soanes D."/>
            <person name="Syed K."/>
            <person name="Tagua V.G."/>
            <person name="Talbot N.J."/>
            <person name="Thon M."/>
            <person name="De vries R.P."/>
            <person name="Wiebenga A."/>
            <person name="Yadav J.S."/>
            <person name="Braun E.L."/>
            <person name="Baker S."/>
            <person name="Garre V."/>
            <person name="Horwitz B."/>
            <person name="Torres-Martinez S."/>
            <person name="Idnurm A."/>
            <person name="Herrera-Estrella A."/>
            <person name="Gabaldon T."/>
            <person name="Grigoriev I.V."/>
        </authorList>
    </citation>
    <scope>NUCLEOTIDE SEQUENCE [LARGE SCALE GENOMIC DNA]</scope>
    <source>
        <strain evidence="2">NRRL 1555(-)</strain>
    </source>
</reference>
<dbReference type="VEuPathDB" id="FungiDB:PHYBLDRAFT_74204"/>
<proteinExistence type="predicted"/>
<name>A0A167N389_PHYB8</name>
<organism evidence="1 2">
    <name type="scientific">Phycomyces blakesleeanus (strain ATCC 8743b / DSM 1359 / FGSC 10004 / NBRC 33097 / NRRL 1555)</name>
    <dbReference type="NCBI Taxonomy" id="763407"/>
    <lineage>
        <taxon>Eukaryota</taxon>
        <taxon>Fungi</taxon>
        <taxon>Fungi incertae sedis</taxon>
        <taxon>Mucoromycota</taxon>
        <taxon>Mucoromycotina</taxon>
        <taxon>Mucoromycetes</taxon>
        <taxon>Mucorales</taxon>
        <taxon>Phycomycetaceae</taxon>
        <taxon>Phycomyces</taxon>
    </lineage>
</organism>
<keyword evidence="2" id="KW-1185">Reference proteome</keyword>
<dbReference type="GeneID" id="29003909"/>
<dbReference type="EMBL" id="KV440978">
    <property type="protein sequence ID" value="OAD74860.1"/>
    <property type="molecule type" value="Genomic_DNA"/>
</dbReference>
<evidence type="ECO:0000313" key="2">
    <source>
        <dbReference type="Proteomes" id="UP000077315"/>
    </source>
</evidence>
<protein>
    <submittedName>
        <fullName evidence="1">Uncharacterized protein</fullName>
    </submittedName>
</protein>
<dbReference type="AlphaFoldDB" id="A0A167N389"/>
<dbReference type="RefSeq" id="XP_018292900.1">
    <property type="nucleotide sequence ID" value="XM_018443003.1"/>
</dbReference>
<dbReference type="InParanoid" id="A0A167N389"/>
<sequence length="213" mass="23796">MAMGANSVGNGRKFNFYGSQSDVNGILGNEPLPPTSFPLSVSKSSSMGDIDYPHLLEYYKLAYLTPDLVHYQNAFASPFFVDNQIIKLKSINILGQVYYGNNDITGCGSYVQSLFLGSDRSTETTFTCQIKYIFIHSFTPPSTSPYYEADSTHHDQHVFAFVNWLPLLRDKSQEKNRVDICSSTPSLLNYYSILPVHRISLEVAIANHTTGLV</sequence>
<dbReference type="Proteomes" id="UP000077315">
    <property type="component" value="Unassembled WGS sequence"/>
</dbReference>
<accession>A0A167N389</accession>